<reference evidence="3" key="3">
    <citation type="journal article" date="2003" name="Appl. Microbiol. Biotechnol.">
        <title>Phthalate catabolic gene cluster is linked to the angular dioxygenase gene in Terrabacter sp. strain DBF63.</title>
        <authorList>
            <person name="Habe H."/>
            <person name="Miyakoshi M."/>
            <person name="Chung J."/>
            <person name="Kasuga K."/>
            <person name="Yoshida T."/>
            <person name="Nojiri H."/>
            <person name="Omori T."/>
        </authorList>
    </citation>
    <scope>NUCLEOTIDE SEQUENCE</scope>
    <source>
        <strain evidence="3">DBF63</strain>
        <plasmid evidence="3">pDBF1</plasmid>
    </source>
</reference>
<evidence type="ECO:0000313" key="3">
    <source>
        <dbReference type="EMBL" id="BAE45098.1"/>
    </source>
</evidence>
<feature type="region of interest" description="Disordered" evidence="1">
    <location>
        <begin position="1"/>
        <end position="191"/>
    </location>
</feature>
<feature type="compositionally biased region" description="Low complexity" evidence="1">
    <location>
        <begin position="36"/>
        <end position="47"/>
    </location>
</feature>
<organism evidence="2">
    <name type="scientific">Terrabacter sp. (strain DBF63)</name>
    <dbReference type="NCBI Taxonomy" id="150395"/>
    <lineage>
        <taxon>Bacteria</taxon>
        <taxon>Bacillati</taxon>
        <taxon>Actinomycetota</taxon>
        <taxon>Actinomycetes</taxon>
        <taxon>Micrococcales</taxon>
        <taxon>Intrasporangiaceae</taxon>
        <taxon>Terrabacter</taxon>
    </lineage>
</organism>
<proteinExistence type="predicted"/>
<keyword evidence="3" id="KW-0614">Plasmid</keyword>
<geneLocation type="plasmid" evidence="3">
    <name>pDBF1</name>
</geneLocation>
<reference evidence="3" key="4">
    <citation type="journal article" date="2004" name="FEMS Microbiol. Lett.">
        <title>Genetic characterization of the dibenzofuran-degrading Actinobacteria carrying the dbfA1A2 gene homologues isolated from activated sludge.</title>
        <authorList>
            <person name="Noumura T."/>
            <person name="Habe H."/>
            <person name="Widada J."/>
            <person name="Chung J.S."/>
            <person name="Yoshida T."/>
            <person name="Nojiri H."/>
            <person name="Omori T."/>
        </authorList>
    </citation>
    <scope>NUCLEOTIDE SEQUENCE</scope>
    <source>
        <strain evidence="3">DBF63</strain>
        <plasmid evidence="3">pDBF1</plasmid>
    </source>
</reference>
<reference evidence="3" key="6">
    <citation type="journal article" date="2005" name="Appl. Microbiol. Biotechnol.">
        <title>Characterization of [3Fe-4S] ferredoxin DbfA3, which functions in the angular dioxygenase system of Terrabacter sp. strain DBF63.</title>
        <authorList>
            <person name="Takagi T."/>
            <person name="Habe H."/>
            <person name="Yoshida T."/>
            <person name="Yamane H."/>
            <person name="Omori T."/>
            <person name="Nojiri H."/>
        </authorList>
    </citation>
    <scope>NUCLEOTIDE SEQUENCE</scope>
    <source>
        <strain evidence="3">DBF63</strain>
        <plasmid evidence="3">pDBF1</plasmid>
    </source>
</reference>
<feature type="compositionally biased region" description="Polar residues" evidence="1">
    <location>
        <begin position="129"/>
        <end position="146"/>
    </location>
</feature>
<feature type="compositionally biased region" description="Polar residues" evidence="1">
    <location>
        <begin position="9"/>
        <end position="23"/>
    </location>
</feature>
<dbReference type="EMBL" id="AP008980">
    <property type="protein sequence ID" value="BAE45098.1"/>
    <property type="molecule type" value="Genomic_DNA"/>
</dbReference>
<sequence length="191" mass="19788">MSALPTCQALPSASTVLSVAGQRSRTRPPPTGPCSGGRTATTLAGATPRSATSARTPTKPRAPLRSRKRHNRTDTVSTIKGQGPTTGGSVSDRVGLPDDGRSAGPHGRRRGKRSALPPHPVLPPRHGENTTVSSSSITSHAKQQPCTDGGRLLGADPGAAVLEGVSDDLRFAAPRDPGSVRGRSGPRRRHR</sequence>
<feature type="compositionally biased region" description="Low complexity" evidence="1">
    <location>
        <begin position="174"/>
        <end position="183"/>
    </location>
</feature>
<dbReference type="EMBL" id="AB095015">
    <property type="protein sequence ID" value="BAC75999.1"/>
    <property type="molecule type" value="Genomic_DNA"/>
</dbReference>
<reference evidence="3" key="7">
    <citation type="journal article" date="2005" name="Microbiology (Mosc.)">
        <title>The fluorene catabolic linear plasmid in Terrabacter sp. strain DBF63 carries the beta-ketoadipate pathway genes, pcaRHGBDCFIJ, also found in proteobacteria.</title>
        <authorList>
            <person name="Habe H."/>
            <person name="Chung J.-S."/>
            <person name="Ishida A."/>
            <person name="Kasuga K."/>
            <person name="Ide K."/>
            <person name="Takemura T."/>
            <person name="Nojiri H."/>
            <person name="Yamane H."/>
            <person name="Omori T."/>
        </authorList>
    </citation>
    <scope>NUCLEOTIDE SEQUENCE</scope>
    <source>
        <strain evidence="3">DBF63</strain>
        <plasmid evidence="3">pDBF1</plasmid>
    </source>
</reference>
<protein>
    <submittedName>
        <fullName evidence="2">Uncharacterized protein ORF18</fullName>
    </submittedName>
</protein>
<reference evidence="2" key="5">
    <citation type="journal article" date="2004" name="J. Bacteriol.">
        <title>Characterization of the upper pathway genes for fluorene metabolism in Terrabacter sp. strain DBF63.</title>
        <authorList>
            <person name="Habe H."/>
            <person name="Chung J."/>
            <person name="Kato H."/>
            <person name="Ayabe Y."/>
            <person name="Kasuga K."/>
            <person name="Yoshida T."/>
            <person name="Nojiri H."/>
            <person name="Yamane H."/>
            <person name="Omori T."/>
        </authorList>
    </citation>
    <scope>NUCLEOTIDE SEQUENCE</scope>
    <source>
        <strain evidence="2">DBF63</strain>
        <plasmid evidence="3">pDBF1</plasmid>
    </source>
</reference>
<evidence type="ECO:0000256" key="1">
    <source>
        <dbReference type="SAM" id="MobiDB-lite"/>
    </source>
</evidence>
<feature type="compositionally biased region" description="Basic residues" evidence="1">
    <location>
        <begin position="62"/>
        <end position="71"/>
    </location>
</feature>
<dbReference type="AlphaFoldDB" id="Q83ZE6"/>
<name>Q83ZE6_TERSD</name>
<reference evidence="3" key="2">
    <citation type="journal article" date="2001" name="Biochem. Biophys. Res. Commun.">
        <title>Isolation and characterization of the genes encoding a novel oxygenase component of angular dioxygenase from the gram-positive dibenzofuran-degrader Terrabacter sp. strain DBF63.</title>
        <authorList>
            <person name="Kasuga K."/>
            <person name="Habe H."/>
            <person name="Chung J."/>
            <person name="Yoshida T."/>
            <person name="Nojiri H."/>
            <person name="Yamane H."/>
            <person name="Omori T."/>
        </authorList>
    </citation>
    <scope>NUCLEOTIDE SEQUENCE</scope>
    <source>
        <strain evidence="3">DBF63</strain>
        <plasmid evidence="3">pDBF1</plasmid>
    </source>
</reference>
<evidence type="ECO:0000313" key="2">
    <source>
        <dbReference type="EMBL" id="BAC75999.1"/>
    </source>
</evidence>
<reference evidence="3" key="1">
    <citation type="journal article" date="1997" name="J. Ferment. Bioeng.">
        <title>Cloning and characterization of genes involved in the degradation of dibenzofuran by Terrabacter sp. strain DBF63.</title>
        <authorList>
            <person name="Kasuga K."/>
            <person name="Nojiri H."/>
            <person name="Yamane H."/>
            <person name="Kodama T."/>
            <person name="Omori T."/>
        </authorList>
    </citation>
    <scope>NUCLEOTIDE SEQUENCE</scope>
    <source>
        <strain evidence="3">DBF63</strain>
        <plasmid evidence="3">pDBF1</plasmid>
    </source>
</reference>
<accession>Q83ZE6</accession>
<gene>
    <name evidence="2" type="primary">ORF18</name>
</gene>